<organism evidence="4 5">
    <name type="scientific">Hymenobacter ginkgonis</name>
    <dbReference type="NCBI Taxonomy" id="2682976"/>
    <lineage>
        <taxon>Bacteria</taxon>
        <taxon>Pseudomonadati</taxon>
        <taxon>Bacteroidota</taxon>
        <taxon>Cytophagia</taxon>
        <taxon>Cytophagales</taxon>
        <taxon>Hymenobacteraceae</taxon>
        <taxon>Hymenobacter</taxon>
    </lineage>
</organism>
<protein>
    <submittedName>
        <fullName evidence="4">Polysaccharide deacetylase family protein</fullName>
    </submittedName>
</protein>
<dbReference type="RefSeq" id="WP_157562453.1">
    <property type="nucleotide sequence ID" value="NZ_WQKZ01000001.1"/>
</dbReference>
<dbReference type="PROSITE" id="PS51677">
    <property type="entry name" value="NODB"/>
    <property type="match status" value="1"/>
</dbReference>
<reference evidence="4 5" key="1">
    <citation type="submission" date="2019-12" db="EMBL/GenBank/DDBJ databases">
        <title>Hymenobacter sp. HMF4947 Genome sequencing and assembly.</title>
        <authorList>
            <person name="Kang H."/>
            <person name="Cha I."/>
            <person name="Kim H."/>
            <person name="Joh K."/>
        </authorList>
    </citation>
    <scope>NUCLEOTIDE SEQUENCE [LARGE SCALE GENOMIC DNA]</scope>
    <source>
        <strain evidence="4 5">HMF4947</strain>
    </source>
</reference>
<evidence type="ECO:0000313" key="4">
    <source>
        <dbReference type="EMBL" id="MVN75735.1"/>
    </source>
</evidence>
<dbReference type="Gene3D" id="3.20.20.370">
    <property type="entry name" value="Glycoside hydrolase/deacetylase"/>
    <property type="match status" value="1"/>
</dbReference>
<dbReference type="CDD" id="cd10918">
    <property type="entry name" value="CE4_NodB_like_5s_6s"/>
    <property type="match status" value="1"/>
</dbReference>
<proteinExistence type="predicted"/>
<sequence>MQRPQVSILMYHALVEHHEPYMAPVHVEVARFAEQMAWLAASGHRVVPLAEVPLLLRQPRPAVPEARPAVALTFDDGYRSLFTQVQPILAQYGFAATLFLTTAAVGEPSYAGQPPAFAQSAPLGDPPLSWAELRQLQAAGWRIESHGCTHQPLAGLPPAQLANELAQSRAAIAQHLEHEPIFYAFPYGSYDRRTLRALAPAGYQAGFSVHTGPATPTSDLRRLPRIELTATTDLVTFQQQVATGYPSRAAQHRAQLRNWAYKAPVVRDWLQRLVPSAG</sequence>
<dbReference type="Pfam" id="PF01522">
    <property type="entry name" value="Polysacc_deac_1"/>
    <property type="match status" value="1"/>
</dbReference>
<gene>
    <name evidence="4" type="ORF">GO988_05290</name>
</gene>
<dbReference type="PANTHER" id="PTHR34216:SF3">
    <property type="entry name" value="POLY-BETA-1,6-N-ACETYL-D-GLUCOSAMINE N-DEACETYLASE"/>
    <property type="match status" value="1"/>
</dbReference>
<keyword evidence="5" id="KW-1185">Reference proteome</keyword>
<evidence type="ECO:0000259" key="3">
    <source>
        <dbReference type="PROSITE" id="PS51677"/>
    </source>
</evidence>
<dbReference type="GO" id="GO:0005975">
    <property type="term" value="P:carbohydrate metabolic process"/>
    <property type="evidence" value="ECO:0007669"/>
    <property type="project" value="InterPro"/>
</dbReference>
<evidence type="ECO:0000256" key="1">
    <source>
        <dbReference type="ARBA" id="ARBA00004613"/>
    </source>
</evidence>
<dbReference type="InterPro" id="IPR051398">
    <property type="entry name" value="Polysacch_Deacetylase"/>
</dbReference>
<dbReference type="InterPro" id="IPR011330">
    <property type="entry name" value="Glyco_hydro/deAcase_b/a-brl"/>
</dbReference>
<dbReference type="EMBL" id="WQKZ01000001">
    <property type="protein sequence ID" value="MVN75735.1"/>
    <property type="molecule type" value="Genomic_DNA"/>
</dbReference>
<dbReference type="PANTHER" id="PTHR34216">
    <property type="match status" value="1"/>
</dbReference>
<dbReference type="GO" id="GO:0005576">
    <property type="term" value="C:extracellular region"/>
    <property type="evidence" value="ECO:0007669"/>
    <property type="project" value="UniProtKB-SubCell"/>
</dbReference>
<dbReference type="SUPFAM" id="SSF88713">
    <property type="entry name" value="Glycoside hydrolase/deacetylase"/>
    <property type="match status" value="1"/>
</dbReference>
<dbReference type="Proteomes" id="UP000441336">
    <property type="component" value="Unassembled WGS sequence"/>
</dbReference>
<accession>A0A7K1TBH2</accession>
<dbReference type="AlphaFoldDB" id="A0A7K1TBH2"/>
<feature type="domain" description="NodB homology" evidence="3">
    <location>
        <begin position="68"/>
        <end position="278"/>
    </location>
</feature>
<evidence type="ECO:0000256" key="2">
    <source>
        <dbReference type="ARBA" id="ARBA00022729"/>
    </source>
</evidence>
<comment type="caution">
    <text evidence="4">The sequence shown here is derived from an EMBL/GenBank/DDBJ whole genome shotgun (WGS) entry which is preliminary data.</text>
</comment>
<comment type="subcellular location">
    <subcellularLocation>
        <location evidence="1">Secreted</location>
    </subcellularLocation>
</comment>
<dbReference type="GO" id="GO:0016810">
    <property type="term" value="F:hydrolase activity, acting on carbon-nitrogen (but not peptide) bonds"/>
    <property type="evidence" value="ECO:0007669"/>
    <property type="project" value="InterPro"/>
</dbReference>
<name>A0A7K1TBH2_9BACT</name>
<keyword evidence="2" id="KW-0732">Signal</keyword>
<dbReference type="InterPro" id="IPR002509">
    <property type="entry name" value="NODB_dom"/>
</dbReference>
<evidence type="ECO:0000313" key="5">
    <source>
        <dbReference type="Proteomes" id="UP000441336"/>
    </source>
</evidence>